<accession>A0ABW8SAA5</accession>
<comment type="caution">
    <text evidence="1">The sequence shown here is derived from an EMBL/GenBank/DDBJ whole genome shotgun (WGS) entry which is preliminary data.</text>
</comment>
<organism evidence="1 2">
    <name type="scientific">Candidatus Clostridium helianthi</name>
    <dbReference type="NCBI Taxonomy" id="3381660"/>
    <lineage>
        <taxon>Bacteria</taxon>
        <taxon>Bacillati</taxon>
        <taxon>Bacillota</taxon>
        <taxon>Clostridia</taxon>
        <taxon>Eubacteriales</taxon>
        <taxon>Clostridiaceae</taxon>
        <taxon>Clostridium</taxon>
    </lineage>
</organism>
<reference evidence="1 2" key="1">
    <citation type="submission" date="2024-11" db="EMBL/GenBank/DDBJ databases">
        <authorList>
            <person name="Heng Y.C."/>
            <person name="Lim A.C.H."/>
            <person name="Lee J.K.Y."/>
            <person name="Kittelmann S."/>
        </authorList>
    </citation>
    <scope>NUCLEOTIDE SEQUENCE [LARGE SCALE GENOMIC DNA]</scope>
    <source>
        <strain evidence="1 2">WILCCON 0112</strain>
    </source>
</reference>
<evidence type="ECO:0000313" key="1">
    <source>
        <dbReference type="EMBL" id="MFL0167632.1"/>
    </source>
</evidence>
<protein>
    <submittedName>
        <fullName evidence="1">Uncharacterized protein</fullName>
    </submittedName>
</protein>
<proteinExistence type="predicted"/>
<sequence length="71" mass="8343">MADEYNISRQTLHGRLKNLQEGIEYRRLGERQPILLSPEGVKKIVKSTIEDYENMSKEELINIIKEGNKRK</sequence>
<dbReference type="Proteomes" id="UP001623600">
    <property type="component" value="Unassembled WGS sequence"/>
</dbReference>
<keyword evidence="2" id="KW-1185">Reference proteome</keyword>
<evidence type="ECO:0000313" key="2">
    <source>
        <dbReference type="Proteomes" id="UP001623600"/>
    </source>
</evidence>
<dbReference type="EMBL" id="JBJIAB010000037">
    <property type="protein sequence ID" value="MFL0167632.1"/>
    <property type="molecule type" value="Genomic_DNA"/>
</dbReference>
<name>A0ABW8SAA5_9CLOT</name>
<gene>
    <name evidence="1" type="ORF">ACJDTP_21400</name>
</gene>